<reference evidence="2 3" key="1">
    <citation type="journal article" date="2019" name="Emerg. Microbes Infect.">
        <title>Comprehensive subspecies identification of 175 nontuberculous mycobacteria species based on 7547 genomic profiles.</title>
        <authorList>
            <person name="Matsumoto Y."/>
            <person name="Kinjo T."/>
            <person name="Motooka D."/>
            <person name="Nabeya D."/>
            <person name="Jung N."/>
            <person name="Uechi K."/>
            <person name="Horii T."/>
            <person name="Iida T."/>
            <person name="Fujita J."/>
            <person name="Nakamura S."/>
        </authorList>
    </citation>
    <scope>NUCLEOTIDE SEQUENCE [LARGE SCALE GENOMIC DNA]</scope>
    <source>
        <strain evidence="2 3">JCM 6367</strain>
    </source>
</reference>
<dbReference type="CDD" id="cd05379">
    <property type="entry name" value="CAP_bacterial"/>
    <property type="match status" value="1"/>
</dbReference>
<name>A0A7I7U5B4_MYCPF</name>
<feature type="signal peptide" evidence="1">
    <location>
        <begin position="1"/>
        <end position="32"/>
    </location>
</feature>
<organism evidence="2 3">
    <name type="scientific">Mycolicibacterium parafortuitum</name>
    <name type="common">Mycobacterium parafortuitum</name>
    <dbReference type="NCBI Taxonomy" id="39692"/>
    <lineage>
        <taxon>Bacteria</taxon>
        <taxon>Bacillati</taxon>
        <taxon>Actinomycetota</taxon>
        <taxon>Actinomycetes</taxon>
        <taxon>Mycobacteriales</taxon>
        <taxon>Mycobacteriaceae</taxon>
        <taxon>Mycolicibacterium</taxon>
    </lineage>
</organism>
<evidence type="ECO:0008006" key="4">
    <source>
        <dbReference type="Google" id="ProtNLM"/>
    </source>
</evidence>
<feature type="chain" id="PRO_5029869878" description="SCP domain-containing protein" evidence="1">
    <location>
        <begin position="33"/>
        <end position="165"/>
    </location>
</feature>
<gene>
    <name evidence="2" type="ORF">MPRF_34090</name>
</gene>
<dbReference type="Gene3D" id="3.40.33.10">
    <property type="entry name" value="CAP"/>
    <property type="match status" value="1"/>
</dbReference>
<evidence type="ECO:0000313" key="3">
    <source>
        <dbReference type="Proteomes" id="UP000466554"/>
    </source>
</evidence>
<dbReference type="AlphaFoldDB" id="A0A7I7U5B4"/>
<dbReference type="InterPro" id="IPR035940">
    <property type="entry name" value="CAP_sf"/>
</dbReference>
<proteinExistence type="predicted"/>
<dbReference type="PANTHER" id="PTHR31157:SF1">
    <property type="entry name" value="SCP DOMAIN-CONTAINING PROTEIN"/>
    <property type="match status" value="1"/>
</dbReference>
<dbReference type="RefSeq" id="WP_163766937.1">
    <property type="nucleotide sequence ID" value="NZ_AP022598.1"/>
</dbReference>
<dbReference type="Proteomes" id="UP000466554">
    <property type="component" value="Chromosome"/>
</dbReference>
<keyword evidence="1" id="KW-0732">Signal</keyword>
<sequence length="165" mass="17363">MTVSNVVRALPAVAVAGALAGAAVVGTPAAHADNRRLNESVAVNVYTIQHHAGCDTEIQINPQLQLAAQWHANDVLRNRALDGDIGSDGSTPQVRADNAGFVGTVAETVAINPALAISGIEILNQWYYRPDYMAIMSNCANTQIGVWSENSLDRSVVVAVYGQPG</sequence>
<dbReference type="EMBL" id="AP022598">
    <property type="protein sequence ID" value="BBY76510.1"/>
    <property type="molecule type" value="Genomic_DNA"/>
</dbReference>
<protein>
    <recommendedName>
        <fullName evidence="4">SCP domain-containing protein</fullName>
    </recommendedName>
</protein>
<evidence type="ECO:0000256" key="1">
    <source>
        <dbReference type="SAM" id="SignalP"/>
    </source>
</evidence>
<evidence type="ECO:0000313" key="2">
    <source>
        <dbReference type="EMBL" id="BBY76510.1"/>
    </source>
</evidence>
<dbReference type="PANTHER" id="PTHR31157">
    <property type="entry name" value="SCP DOMAIN-CONTAINING PROTEIN"/>
    <property type="match status" value="1"/>
</dbReference>
<accession>A0A7I7U5B4</accession>